<evidence type="ECO:0000313" key="1">
    <source>
        <dbReference type="EMBL" id="GLY78507.1"/>
    </source>
</evidence>
<gene>
    <name evidence="1" type="ORF">Airi01_067740</name>
</gene>
<reference evidence="1" key="1">
    <citation type="submission" date="2023-03" db="EMBL/GenBank/DDBJ databases">
        <title>Actinoallomurus iriomotensis NBRC 103681.</title>
        <authorList>
            <person name="Ichikawa N."/>
            <person name="Sato H."/>
            <person name="Tonouchi N."/>
        </authorList>
    </citation>
    <scope>NUCLEOTIDE SEQUENCE</scope>
    <source>
        <strain evidence="1">NBRC 103681</strain>
    </source>
</reference>
<organism evidence="1 2">
    <name type="scientific">Actinoallomurus iriomotensis</name>
    <dbReference type="NCBI Taxonomy" id="478107"/>
    <lineage>
        <taxon>Bacteria</taxon>
        <taxon>Bacillati</taxon>
        <taxon>Actinomycetota</taxon>
        <taxon>Actinomycetes</taxon>
        <taxon>Streptosporangiales</taxon>
        <taxon>Thermomonosporaceae</taxon>
        <taxon>Actinoallomurus</taxon>
    </lineage>
</organism>
<name>A0A9W6RQW2_9ACTN</name>
<dbReference type="Proteomes" id="UP001165135">
    <property type="component" value="Unassembled WGS sequence"/>
</dbReference>
<proteinExistence type="predicted"/>
<protein>
    <submittedName>
        <fullName evidence="1">Uncharacterized protein</fullName>
    </submittedName>
</protein>
<accession>A0A9W6RQW2</accession>
<evidence type="ECO:0000313" key="2">
    <source>
        <dbReference type="Proteomes" id="UP001165135"/>
    </source>
</evidence>
<dbReference type="EMBL" id="BSTJ01000009">
    <property type="protein sequence ID" value="GLY78507.1"/>
    <property type="molecule type" value="Genomic_DNA"/>
</dbReference>
<comment type="caution">
    <text evidence="1">The sequence shown here is derived from an EMBL/GenBank/DDBJ whole genome shotgun (WGS) entry which is preliminary data.</text>
</comment>
<sequence length="72" mass="7748">MGAYGPVSVVPGGSGWIAARVRLRVTHRDAPDFYLTAADREDQSDETLTTASRIFLALRPTDGDFGPVEVTP</sequence>
<dbReference type="AlphaFoldDB" id="A0A9W6RQW2"/>